<dbReference type="Ensembl" id="ENSEBUT00000002902.1">
    <property type="protein sequence ID" value="ENSEBUP00000002548.1"/>
    <property type="gene ID" value="ENSEBUG00000001907.1"/>
</dbReference>
<reference evidence="9" key="2">
    <citation type="submission" date="2025-09" db="UniProtKB">
        <authorList>
            <consortium name="Ensembl"/>
        </authorList>
    </citation>
    <scope>IDENTIFICATION</scope>
</reference>
<organism evidence="9 10">
    <name type="scientific">Eptatretus burgeri</name>
    <name type="common">Inshore hagfish</name>
    <dbReference type="NCBI Taxonomy" id="7764"/>
    <lineage>
        <taxon>Eukaryota</taxon>
        <taxon>Metazoa</taxon>
        <taxon>Chordata</taxon>
        <taxon>Craniata</taxon>
        <taxon>Vertebrata</taxon>
        <taxon>Cyclostomata</taxon>
        <taxon>Myxini</taxon>
        <taxon>Myxiniformes</taxon>
        <taxon>Myxinidae</taxon>
        <taxon>Eptatretinae</taxon>
        <taxon>Eptatretus</taxon>
    </lineage>
</organism>
<sequence>HRSAPSSRFSLCPCRSEPVCLSCYLTVVVEQRVITVTAGDPVTLTCRMHTDGLLCQVTWYKVRFQKITLPLISFFLSLHIACLTSRNRLAEVRPHDHGSYQCEVVAQDHSQMLEATGHLFLNVMVPPSSISLLAADVPTPSNGLTSHNLTLVCIVPGGKPAPTVYFRRDGNLLQSESSQESPVSLAPAALRQLPNTQPRHHPVLPPDPVPDDTKPDGDLALAALQDAEGRRHTPTQVSWQKSKVAEKEQLRVIHFAPGYSLRRAAVPGRDGSVEVRLRLSWVFDLRSDDKALFSCEIQHPALSMPMRIDPAGWPIHSFEMILGAFPEPTFTWTRVGGPLPGGRTQHVGRSLDLPTTLHSLNGSLFHCVAQNQLGSAEAHLRLTIYGVLYLSQTSHTLPDKPYLNTLIHFPPILEMHSAA</sequence>
<evidence type="ECO:0000256" key="4">
    <source>
        <dbReference type="ARBA" id="ARBA00023136"/>
    </source>
</evidence>
<evidence type="ECO:0000256" key="3">
    <source>
        <dbReference type="ARBA" id="ARBA00022737"/>
    </source>
</evidence>
<dbReference type="GO" id="GO:0007157">
    <property type="term" value="P:heterophilic cell-cell adhesion via plasma membrane cell adhesion molecules"/>
    <property type="evidence" value="ECO:0007669"/>
    <property type="project" value="TreeGrafter"/>
</dbReference>
<dbReference type="SUPFAM" id="SSF48726">
    <property type="entry name" value="Immunoglobulin"/>
    <property type="match status" value="2"/>
</dbReference>
<dbReference type="InterPro" id="IPR003599">
    <property type="entry name" value="Ig_sub"/>
</dbReference>
<evidence type="ECO:0000256" key="2">
    <source>
        <dbReference type="ARBA" id="ARBA00022729"/>
    </source>
</evidence>
<keyword evidence="4" id="KW-0472">Membrane</keyword>
<dbReference type="SMART" id="SM00409">
    <property type="entry name" value="IG"/>
    <property type="match status" value="2"/>
</dbReference>
<dbReference type="GO" id="GO:0007156">
    <property type="term" value="P:homophilic cell adhesion via plasma membrane adhesion molecules"/>
    <property type="evidence" value="ECO:0007669"/>
    <property type="project" value="TreeGrafter"/>
</dbReference>
<evidence type="ECO:0000313" key="10">
    <source>
        <dbReference type="Proteomes" id="UP000694388"/>
    </source>
</evidence>
<proteinExistence type="predicted"/>
<dbReference type="PROSITE" id="PS50835">
    <property type="entry name" value="IG_LIKE"/>
    <property type="match status" value="2"/>
</dbReference>
<dbReference type="InterPro" id="IPR051427">
    <property type="entry name" value="Nectin/Nectin-like"/>
</dbReference>
<dbReference type="PANTHER" id="PTHR23277">
    <property type="entry name" value="NECTIN-RELATED"/>
    <property type="match status" value="1"/>
</dbReference>
<dbReference type="OMA" id="HNGRELI"/>
<name>A0A8C4N547_EPTBU</name>
<keyword evidence="6" id="KW-0325">Glycoprotein</keyword>
<evidence type="ECO:0000256" key="6">
    <source>
        <dbReference type="ARBA" id="ARBA00023180"/>
    </source>
</evidence>
<dbReference type="CDD" id="cd00096">
    <property type="entry name" value="Ig"/>
    <property type="match status" value="1"/>
</dbReference>
<feature type="region of interest" description="Disordered" evidence="7">
    <location>
        <begin position="195"/>
        <end position="217"/>
    </location>
</feature>
<evidence type="ECO:0000313" key="9">
    <source>
        <dbReference type="Ensembl" id="ENSEBUP00000002548.1"/>
    </source>
</evidence>
<dbReference type="AlphaFoldDB" id="A0A8C4N547"/>
<keyword evidence="2" id="KW-0732">Signal</keyword>
<dbReference type="GeneTree" id="ENSGT00390000002421"/>
<keyword evidence="3" id="KW-0677">Repeat</keyword>
<evidence type="ECO:0000256" key="5">
    <source>
        <dbReference type="ARBA" id="ARBA00023157"/>
    </source>
</evidence>
<dbReference type="Gene3D" id="2.60.40.10">
    <property type="entry name" value="Immunoglobulins"/>
    <property type="match status" value="3"/>
</dbReference>
<keyword evidence="10" id="KW-1185">Reference proteome</keyword>
<dbReference type="GO" id="GO:0005912">
    <property type="term" value="C:adherens junction"/>
    <property type="evidence" value="ECO:0007669"/>
    <property type="project" value="TreeGrafter"/>
</dbReference>
<evidence type="ECO:0000259" key="8">
    <source>
        <dbReference type="PROSITE" id="PS50835"/>
    </source>
</evidence>
<feature type="domain" description="Ig-like" evidence="8">
    <location>
        <begin position="257"/>
        <end position="383"/>
    </location>
</feature>
<dbReference type="GO" id="GO:0016020">
    <property type="term" value="C:membrane"/>
    <property type="evidence" value="ECO:0007669"/>
    <property type="project" value="UniProtKB-SubCell"/>
</dbReference>
<dbReference type="PANTHER" id="PTHR23277:SF121">
    <property type="entry name" value="IMMUNOGLOBULIN SUPERFAMILY MEMBER 21"/>
    <property type="match status" value="1"/>
</dbReference>
<keyword evidence="5" id="KW-1015">Disulfide bond</keyword>
<evidence type="ECO:0000256" key="1">
    <source>
        <dbReference type="ARBA" id="ARBA00004370"/>
    </source>
</evidence>
<dbReference type="Proteomes" id="UP000694388">
    <property type="component" value="Unplaced"/>
</dbReference>
<evidence type="ECO:0000256" key="7">
    <source>
        <dbReference type="SAM" id="MobiDB-lite"/>
    </source>
</evidence>
<comment type="subcellular location">
    <subcellularLocation>
        <location evidence="1">Membrane</location>
    </subcellularLocation>
</comment>
<accession>A0A8C4N547</accession>
<dbReference type="InterPro" id="IPR036179">
    <property type="entry name" value="Ig-like_dom_sf"/>
</dbReference>
<dbReference type="Pfam" id="PF13895">
    <property type="entry name" value="Ig_2"/>
    <property type="match status" value="1"/>
</dbReference>
<reference evidence="9" key="1">
    <citation type="submission" date="2025-08" db="UniProtKB">
        <authorList>
            <consortium name="Ensembl"/>
        </authorList>
    </citation>
    <scope>IDENTIFICATION</scope>
</reference>
<protein>
    <submittedName>
        <fullName evidence="9">Immunoglobin superfamily, member 21b</fullName>
    </submittedName>
</protein>
<feature type="domain" description="Ig-like" evidence="8">
    <location>
        <begin position="18"/>
        <end position="114"/>
    </location>
</feature>
<dbReference type="InterPro" id="IPR007110">
    <property type="entry name" value="Ig-like_dom"/>
</dbReference>
<dbReference type="InterPro" id="IPR013783">
    <property type="entry name" value="Ig-like_fold"/>
</dbReference>